<dbReference type="Proteomes" id="UP001239111">
    <property type="component" value="Chromosome 3"/>
</dbReference>
<keyword evidence="2" id="KW-1185">Reference proteome</keyword>
<comment type="caution">
    <text evidence="1">The sequence shown here is derived from an EMBL/GenBank/DDBJ whole genome shotgun (WGS) entry which is preliminary data.</text>
</comment>
<gene>
    <name evidence="1" type="ORF">QAD02_003384</name>
</gene>
<proteinExistence type="predicted"/>
<accession>A0ACC2NLQ6</accession>
<organism evidence="1 2">
    <name type="scientific">Eretmocerus hayati</name>
    <dbReference type="NCBI Taxonomy" id="131215"/>
    <lineage>
        <taxon>Eukaryota</taxon>
        <taxon>Metazoa</taxon>
        <taxon>Ecdysozoa</taxon>
        <taxon>Arthropoda</taxon>
        <taxon>Hexapoda</taxon>
        <taxon>Insecta</taxon>
        <taxon>Pterygota</taxon>
        <taxon>Neoptera</taxon>
        <taxon>Endopterygota</taxon>
        <taxon>Hymenoptera</taxon>
        <taxon>Apocrita</taxon>
        <taxon>Proctotrupomorpha</taxon>
        <taxon>Chalcidoidea</taxon>
        <taxon>Aphelinidae</taxon>
        <taxon>Aphelininae</taxon>
        <taxon>Eretmocerus</taxon>
    </lineage>
</organism>
<sequence length="319" mass="36338">MSRLMPGMSDYVSVETKEGKREHVQKKLLLCNLNELYAQYTQEYPDIKIGLTKFTQLSPARCILAGSSGTHNSASTKKLKLYLSAGQLIVCFDFAENYAFVVQNAAQSFHPNDNQATIFTVVIYFMENGELKHYNLAMIPDNLNHDTFAVHQFQEIIIEYLKQHFELISKIIYVSDEHSHHSEDGSNFANILKHEEDFGIPARWHHHATAHGKRTCDGIGANLKRGAKRASLQRTSQNHILTAQALYEWAKVYCKETDVFLSPTEDYEKYHAHIPTLDRKLQCMKSSSSVESDLFPKEKKSRIAQAKVRKGEPSRKSSA</sequence>
<name>A0ACC2NLQ6_9HYME</name>
<reference evidence="1" key="1">
    <citation type="submission" date="2023-04" db="EMBL/GenBank/DDBJ databases">
        <title>A chromosome-level genome assembly of the parasitoid wasp Eretmocerus hayati.</title>
        <authorList>
            <person name="Zhong Y."/>
            <person name="Liu S."/>
            <person name="Liu Y."/>
        </authorList>
    </citation>
    <scope>NUCLEOTIDE SEQUENCE</scope>
    <source>
        <strain evidence="1">ZJU_SS_LIU_2023</strain>
    </source>
</reference>
<evidence type="ECO:0000313" key="1">
    <source>
        <dbReference type="EMBL" id="KAJ8672125.1"/>
    </source>
</evidence>
<dbReference type="EMBL" id="CM056743">
    <property type="protein sequence ID" value="KAJ8672125.1"/>
    <property type="molecule type" value="Genomic_DNA"/>
</dbReference>
<protein>
    <submittedName>
        <fullName evidence="1">Uncharacterized protein</fullName>
    </submittedName>
</protein>
<evidence type="ECO:0000313" key="2">
    <source>
        <dbReference type="Proteomes" id="UP001239111"/>
    </source>
</evidence>